<dbReference type="AlphaFoldDB" id="A0A1C7M6J6"/>
<name>A0A1C7M6J6_GRIFR</name>
<keyword evidence="2" id="KW-1185">Reference proteome</keyword>
<reference evidence="1 2" key="1">
    <citation type="submission" date="2016-03" db="EMBL/GenBank/DDBJ databases">
        <title>Whole genome sequencing of Grifola frondosa 9006-11.</title>
        <authorList>
            <person name="Min B."/>
            <person name="Park H."/>
            <person name="Kim J.-G."/>
            <person name="Cho H."/>
            <person name="Oh Y.-L."/>
            <person name="Kong W.-S."/>
            <person name="Choi I.-G."/>
        </authorList>
    </citation>
    <scope>NUCLEOTIDE SEQUENCE [LARGE SCALE GENOMIC DNA]</scope>
    <source>
        <strain evidence="1 2">9006-11</strain>
    </source>
</reference>
<protein>
    <submittedName>
        <fullName evidence="1">Uncharacterized protein</fullName>
    </submittedName>
</protein>
<dbReference type="EMBL" id="LUGG01000009">
    <property type="protein sequence ID" value="OBZ72462.1"/>
    <property type="molecule type" value="Genomic_DNA"/>
</dbReference>
<sequence length="63" mass="6544">MSMGRDGLAAIVDLGSLVRSTSGTTTLALSPRTLLPNLPFAKSSGDGMRVDEAPPLVAEIWMA</sequence>
<organism evidence="1 2">
    <name type="scientific">Grifola frondosa</name>
    <name type="common">Maitake</name>
    <name type="synonym">Polyporus frondosus</name>
    <dbReference type="NCBI Taxonomy" id="5627"/>
    <lineage>
        <taxon>Eukaryota</taxon>
        <taxon>Fungi</taxon>
        <taxon>Dikarya</taxon>
        <taxon>Basidiomycota</taxon>
        <taxon>Agaricomycotina</taxon>
        <taxon>Agaricomycetes</taxon>
        <taxon>Polyporales</taxon>
        <taxon>Grifolaceae</taxon>
        <taxon>Grifola</taxon>
    </lineage>
</organism>
<dbReference type="Proteomes" id="UP000092993">
    <property type="component" value="Unassembled WGS sequence"/>
</dbReference>
<proteinExistence type="predicted"/>
<comment type="caution">
    <text evidence="1">The sequence shown here is derived from an EMBL/GenBank/DDBJ whole genome shotgun (WGS) entry which is preliminary data.</text>
</comment>
<accession>A0A1C7M6J6</accession>
<gene>
    <name evidence="1" type="ORF">A0H81_07870</name>
</gene>
<evidence type="ECO:0000313" key="2">
    <source>
        <dbReference type="Proteomes" id="UP000092993"/>
    </source>
</evidence>
<evidence type="ECO:0000313" key="1">
    <source>
        <dbReference type="EMBL" id="OBZ72462.1"/>
    </source>
</evidence>